<evidence type="ECO:0000256" key="8">
    <source>
        <dbReference type="ARBA" id="ARBA00023125"/>
    </source>
</evidence>
<evidence type="ECO:0000256" key="9">
    <source>
        <dbReference type="ARBA" id="ARBA00023157"/>
    </source>
</evidence>
<feature type="binding site" evidence="11">
    <location>
        <position position="46"/>
    </location>
    <ligand>
        <name>[4Fe-4S] cluster</name>
        <dbReference type="ChEBI" id="CHEBI:49883"/>
    </ligand>
</feature>
<evidence type="ECO:0000256" key="2">
    <source>
        <dbReference type="ARBA" id="ARBA00006597"/>
    </source>
</evidence>
<feature type="binding site" evidence="11">
    <location>
        <position position="40"/>
    </location>
    <ligand>
        <name>[4Fe-4S] cluster</name>
        <dbReference type="ChEBI" id="CHEBI:49883"/>
    </ligand>
</feature>
<comment type="caution">
    <text evidence="14">The sequence shown here is derived from an EMBL/GenBank/DDBJ whole genome shotgun (WGS) entry which is preliminary data.</text>
</comment>
<comment type="similarity">
    <text evidence="2 11">Belongs to the WhiB family.</text>
</comment>
<protein>
    <recommendedName>
        <fullName evidence="11">Transcriptional regulator WhiB</fullName>
    </recommendedName>
</protein>
<dbReference type="HAMAP" id="MF_01479">
    <property type="entry name" value="WhiB"/>
    <property type="match status" value="1"/>
</dbReference>
<keyword evidence="11" id="KW-0963">Cytoplasm</keyword>
<evidence type="ECO:0000256" key="4">
    <source>
        <dbReference type="ARBA" id="ARBA00022723"/>
    </source>
</evidence>
<comment type="PTM">
    <text evidence="11">Upon Fe-S cluster removal intramolecular disulfide bonds are formed.</text>
</comment>
<name>A0ABX0DY76_9ACTN</name>
<feature type="compositionally biased region" description="Polar residues" evidence="12">
    <location>
        <begin position="78"/>
        <end position="89"/>
    </location>
</feature>
<dbReference type="PROSITE" id="PS51674">
    <property type="entry name" value="4FE4S_WBL"/>
    <property type="match status" value="1"/>
</dbReference>
<evidence type="ECO:0000256" key="6">
    <source>
        <dbReference type="ARBA" id="ARBA00023014"/>
    </source>
</evidence>
<dbReference type="InterPro" id="IPR003482">
    <property type="entry name" value="Whib"/>
</dbReference>
<feature type="binding site" evidence="11">
    <location>
        <position position="9"/>
    </location>
    <ligand>
        <name>[4Fe-4S] cluster</name>
        <dbReference type="ChEBI" id="CHEBI:49883"/>
    </ligand>
</feature>
<sequence>MEWLRRAACADEDPELFFPVGTTGPALHEVEAAKEVCARCPVSYQCLTWALDTGQTSGVWGGTCEEERAALLRLVRRQPTSPENLSPESMSAEGMSAEGTSRETRSRETTRRSAS</sequence>
<keyword evidence="3 11" id="KW-0004">4Fe-4S</keyword>
<feature type="region of interest" description="Disordered" evidence="12">
    <location>
        <begin position="75"/>
        <end position="115"/>
    </location>
</feature>
<evidence type="ECO:0000256" key="10">
    <source>
        <dbReference type="ARBA" id="ARBA00023163"/>
    </source>
</evidence>
<evidence type="ECO:0000256" key="1">
    <source>
        <dbReference type="ARBA" id="ARBA00004496"/>
    </source>
</evidence>
<feature type="compositionally biased region" description="Basic and acidic residues" evidence="12">
    <location>
        <begin position="100"/>
        <end position="115"/>
    </location>
</feature>
<keyword evidence="8 11" id="KW-0238">DNA-binding</keyword>
<proteinExistence type="inferred from homology"/>
<evidence type="ECO:0000256" key="11">
    <source>
        <dbReference type="HAMAP-Rule" id="MF_01479"/>
    </source>
</evidence>
<gene>
    <name evidence="11" type="primary">whiB</name>
    <name evidence="14" type="ORF">G6048_26035</name>
</gene>
<feature type="domain" description="4Fe-4S Wbl-type" evidence="13">
    <location>
        <begin position="8"/>
        <end position="70"/>
    </location>
</feature>
<dbReference type="PANTHER" id="PTHR38839:SF6">
    <property type="entry name" value="TRANSCRIPTIONAL REGULATOR WHIB1"/>
    <property type="match status" value="1"/>
</dbReference>
<dbReference type="InterPro" id="IPR034768">
    <property type="entry name" value="4FE4S_WBL"/>
</dbReference>
<keyword evidence="10 11" id="KW-0804">Transcription</keyword>
<evidence type="ECO:0000313" key="15">
    <source>
        <dbReference type="Proteomes" id="UP001518140"/>
    </source>
</evidence>
<comment type="function">
    <text evidence="11">Acts as a transcriptional regulator. Probably redox-responsive. The apo- but not holo-form probably binds DNA.</text>
</comment>
<evidence type="ECO:0000313" key="14">
    <source>
        <dbReference type="EMBL" id="NGO45459.1"/>
    </source>
</evidence>
<accession>A0ABX0DY76</accession>
<evidence type="ECO:0000256" key="12">
    <source>
        <dbReference type="SAM" id="MobiDB-lite"/>
    </source>
</evidence>
<evidence type="ECO:0000256" key="3">
    <source>
        <dbReference type="ARBA" id="ARBA00022485"/>
    </source>
</evidence>
<organism evidence="14 15">
    <name type="scientific">Streptomyces ureilyticus</name>
    <dbReference type="NCBI Taxonomy" id="1775131"/>
    <lineage>
        <taxon>Bacteria</taxon>
        <taxon>Bacillati</taxon>
        <taxon>Actinomycetota</taxon>
        <taxon>Actinomycetes</taxon>
        <taxon>Kitasatosporales</taxon>
        <taxon>Streptomycetaceae</taxon>
        <taxon>Streptomyces</taxon>
    </lineage>
</organism>
<dbReference type="PANTHER" id="PTHR38839">
    <property type="entry name" value="TRANSCRIPTIONAL REGULATOR WHID-RELATED"/>
    <property type="match status" value="1"/>
</dbReference>
<reference evidence="14 15" key="1">
    <citation type="submission" date="2020-02" db="EMBL/GenBank/DDBJ databases">
        <title>Whole-genome analyses of novel actinobacteria.</title>
        <authorList>
            <person name="Sahin N."/>
            <person name="Tokatli A."/>
        </authorList>
    </citation>
    <scope>NUCLEOTIDE SEQUENCE [LARGE SCALE GENOMIC DNA]</scope>
    <source>
        <strain evidence="14 15">YC419</strain>
    </source>
</reference>
<evidence type="ECO:0000259" key="13">
    <source>
        <dbReference type="PROSITE" id="PS51674"/>
    </source>
</evidence>
<comment type="cofactor">
    <cofactor evidence="11">
        <name>[4Fe-4S] cluster</name>
        <dbReference type="ChEBI" id="CHEBI:49883"/>
    </cofactor>
    <text evidence="11">Binds 1 [4Fe-4S] cluster per subunit. Following nitrosylation of the [4Fe-4S] cluster binds 1 [4Fe-8(NO)] cluster per subunit.</text>
</comment>
<evidence type="ECO:0000256" key="5">
    <source>
        <dbReference type="ARBA" id="ARBA00023004"/>
    </source>
</evidence>
<feature type="binding site" evidence="11">
    <location>
        <position position="37"/>
    </location>
    <ligand>
        <name>[4Fe-4S] cluster</name>
        <dbReference type="ChEBI" id="CHEBI:49883"/>
    </ligand>
</feature>
<keyword evidence="9 11" id="KW-1015">Disulfide bond</keyword>
<comment type="subcellular location">
    <subcellularLocation>
        <location evidence="1 11">Cytoplasm</location>
    </subcellularLocation>
</comment>
<dbReference type="EMBL" id="JAAKZX010000091">
    <property type="protein sequence ID" value="NGO45459.1"/>
    <property type="molecule type" value="Genomic_DNA"/>
</dbReference>
<keyword evidence="4 11" id="KW-0479">Metal-binding</keyword>
<evidence type="ECO:0000256" key="7">
    <source>
        <dbReference type="ARBA" id="ARBA00023015"/>
    </source>
</evidence>
<keyword evidence="5 11" id="KW-0408">Iron</keyword>
<keyword evidence="15" id="KW-1185">Reference proteome</keyword>
<dbReference type="Pfam" id="PF02467">
    <property type="entry name" value="Whib"/>
    <property type="match status" value="1"/>
</dbReference>
<keyword evidence="7 11" id="KW-0805">Transcription regulation</keyword>
<dbReference type="Proteomes" id="UP001518140">
    <property type="component" value="Unassembled WGS sequence"/>
</dbReference>
<comment type="PTM">
    <text evidence="11">The Fe-S cluster can be nitrosylated by nitric oxide (NO).</text>
</comment>
<keyword evidence="6 11" id="KW-0411">Iron-sulfur</keyword>